<sequence length="558" mass="64592">MLFSNFRSAVRVFSRRAYHFKLGLATAILMAIFLYLSHDKRTSLSWTPLPPLSYELFFQGLDEYVVKAPSLKDRYKADKVESRGSNQDEFLFSKEYLENVLDISDETLQLLKQSHHGYVHKHMDNLIKESKIATFGIVRPESPEWKTYKKSAGYVIIGGGKYSWLSYLVVKQIRSIGGTLPIEVFIPSEKEYEEKFCKEVLPKYDAVCNVLDADVMKSVAENFKIGGYQFKMLAILTSKFENVMYLDSDLFPTRNPEYIFDSDLYKEKGLLLWPDHWARTTNPKFHEIAEYPVLETKVRYSKYDKKQAESKGESLKPLSEFTFKDSNFHDFQNALPDPSSEAGILVVNKTSHLRTMLLALYYNLLGPDYYYPLMTQGGAGEGDKETFIAAASVMGEPYHQTAKSFAWVGYHSQDEKSFVSKALGHYDPLVLDPEAPNNITFLHCSYPKYYTDWFYNNHDLIYKDEKTHIRMYEGIYNNVGYDVDLKFQQNFVQGVCKGYYKDGKAVDSDIREEDEWAGNFLKYIGDDLEANNKRCAEVYLPHLKWLKETTKFPNTLTQ</sequence>
<keyword evidence="7 10" id="KW-1133">Transmembrane helix</keyword>
<dbReference type="KEGG" id="clus:A9F13_06g01727"/>
<reference evidence="11 12" key="1">
    <citation type="submission" date="2017-04" db="EMBL/GenBank/DDBJ databases">
        <title>Draft genome of the yeast Clavispora lusitaniae type strain CBS 6936.</title>
        <authorList>
            <person name="Durrens P."/>
            <person name="Klopp C."/>
            <person name="Biteau N."/>
            <person name="Fitton-Ouhabi V."/>
            <person name="Dementhon K."/>
            <person name="Accoceberry I."/>
            <person name="Sherman D.J."/>
            <person name="Noel T."/>
        </authorList>
    </citation>
    <scope>NUCLEOTIDE SEQUENCE [LARGE SCALE GENOMIC DNA]</scope>
    <source>
        <strain evidence="11 12">CBS 6936</strain>
    </source>
</reference>
<feature type="transmembrane region" description="Helical" evidence="10">
    <location>
        <begin position="20"/>
        <end position="38"/>
    </location>
</feature>
<dbReference type="PANTHER" id="PTHR31646">
    <property type="entry name" value="ALPHA-1,2-MANNOSYLTRANSFERASE MNN2"/>
    <property type="match status" value="1"/>
</dbReference>
<dbReference type="Pfam" id="PF11051">
    <property type="entry name" value="Mannosyl_trans3"/>
    <property type="match status" value="1"/>
</dbReference>
<dbReference type="Proteomes" id="UP000195602">
    <property type="component" value="Unassembled WGS sequence"/>
</dbReference>
<proteinExistence type="inferred from homology"/>
<dbReference type="InterPro" id="IPR029044">
    <property type="entry name" value="Nucleotide-diphossugar_trans"/>
</dbReference>
<evidence type="ECO:0000256" key="4">
    <source>
        <dbReference type="ARBA" id="ARBA00022679"/>
    </source>
</evidence>
<name>A0AA91Q0A6_CLALS</name>
<evidence type="ECO:0000256" key="3">
    <source>
        <dbReference type="ARBA" id="ARBA00009105"/>
    </source>
</evidence>
<evidence type="ECO:0000256" key="9">
    <source>
        <dbReference type="ARBA" id="ARBA00023136"/>
    </source>
</evidence>
<dbReference type="SUPFAM" id="SSF53448">
    <property type="entry name" value="Nucleotide-diphospho-sugar transferases"/>
    <property type="match status" value="1"/>
</dbReference>
<dbReference type="GO" id="GO:0000026">
    <property type="term" value="F:alpha-1,2-mannosyltransferase activity"/>
    <property type="evidence" value="ECO:0007669"/>
    <property type="project" value="TreeGrafter"/>
</dbReference>
<comment type="pathway">
    <text evidence="2">Protein modification; protein glycosylation.</text>
</comment>
<protein>
    <submittedName>
        <fullName evidence="11">Alpha-1,2-mannosyltransferase</fullName>
    </submittedName>
</protein>
<dbReference type="GO" id="GO:0000139">
    <property type="term" value="C:Golgi membrane"/>
    <property type="evidence" value="ECO:0007669"/>
    <property type="project" value="UniProtKB-SubCell"/>
</dbReference>
<comment type="similarity">
    <text evidence="3">Belongs to the MNN1/MNT family.</text>
</comment>
<accession>A0AA91Q0A6</accession>
<evidence type="ECO:0000256" key="2">
    <source>
        <dbReference type="ARBA" id="ARBA00004922"/>
    </source>
</evidence>
<dbReference type="EMBL" id="LYUB02000006">
    <property type="protein sequence ID" value="OVF09036.1"/>
    <property type="molecule type" value="Genomic_DNA"/>
</dbReference>
<dbReference type="AlphaFoldDB" id="A0AA91Q0A6"/>
<evidence type="ECO:0000313" key="11">
    <source>
        <dbReference type="EMBL" id="OVF09036.1"/>
    </source>
</evidence>
<dbReference type="InterPro" id="IPR022751">
    <property type="entry name" value="Alpha_mannosyltransferase"/>
</dbReference>
<gene>
    <name evidence="11" type="ORF">A9F13_06g01727</name>
</gene>
<keyword evidence="5 10" id="KW-0812">Transmembrane</keyword>
<evidence type="ECO:0000256" key="5">
    <source>
        <dbReference type="ARBA" id="ARBA00022692"/>
    </source>
</evidence>
<comment type="subcellular location">
    <subcellularLocation>
        <location evidence="1">Golgi apparatus membrane</location>
        <topology evidence="1">Single-pass type II membrane protein</topology>
    </subcellularLocation>
</comment>
<evidence type="ECO:0000256" key="8">
    <source>
        <dbReference type="ARBA" id="ARBA00023034"/>
    </source>
</evidence>
<keyword evidence="6" id="KW-0735">Signal-anchor</keyword>
<organism evidence="11 12">
    <name type="scientific">Clavispora lusitaniae</name>
    <name type="common">Candida lusitaniae</name>
    <dbReference type="NCBI Taxonomy" id="36911"/>
    <lineage>
        <taxon>Eukaryota</taxon>
        <taxon>Fungi</taxon>
        <taxon>Dikarya</taxon>
        <taxon>Ascomycota</taxon>
        <taxon>Saccharomycotina</taxon>
        <taxon>Pichiomycetes</taxon>
        <taxon>Metschnikowiaceae</taxon>
        <taxon>Clavispora</taxon>
    </lineage>
</organism>
<keyword evidence="8" id="KW-0333">Golgi apparatus</keyword>
<dbReference type="PANTHER" id="PTHR31646:SF1">
    <property type="entry name" value="ALPHA-1,2-MANNOSYLTRANSFERASE MNN2"/>
    <property type="match status" value="1"/>
</dbReference>
<comment type="caution">
    <text evidence="11">The sequence shown here is derived from an EMBL/GenBank/DDBJ whole genome shotgun (WGS) entry which is preliminary data.</text>
</comment>
<evidence type="ECO:0000256" key="6">
    <source>
        <dbReference type="ARBA" id="ARBA00022968"/>
    </source>
</evidence>
<evidence type="ECO:0000256" key="1">
    <source>
        <dbReference type="ARBA" id="ARBA00004323"/>
    </source>
</evidence>
<dbReference type="GO" id="GO:0046354">
    <property type="term" value="P:mannan biosynthetic process"/>
    <property type="evidence" value="ECO:0007669"/>
    <property type="project" value="TreeGrafter"/>
</dbReference>
<evidence type="ECO:0000256" key="10">
    <source>
        <dbReference type="SAM" id="Phobius"/>
    </source>
</evidence>
<evidence type="ECO:0000313" key="12">
    <source>
        <dbReference type="Proteomes" id="UP000195602"/>
    </source>
</evidence>
<keyword evidence="4" id="KW-0808">Transferase</keyword>
<evidence type="ECO:0000256" key="7">
    <source>
        <dbReference type="ARBA" id="ARBA00022989"/>
    </source>
</evidence>
<keyword evidence="9 10" id="KW-0472">Membrane</keyword>